<dbReference type="PANTHER" id="PTHR10366">
    <property type="entry name" value="NAD DEPENDENT EPIMERASE/DEHYDRATASE"/>
    <property type="match status" value="1"/>
</dbReference>
<evidence type="ECO:0000313" key="8">
    <source>
        <dbReference type="Proteomes" id="UP000809440"/>
    </source>
</evidence>
<protein>
    <submittedName>
        <fullName evidence="5">Aldehyde reductase</fullName>
    </submittedName>
</protein>
<dbReference type="EMBL" id="JAFBXF010000015">
    <property type="protein sequence ID" value="MBM2419097.1"/>
    <property type="molecule type" value="Genomic_DNA"/>
</dbReference>
<dbReference type="PANTHER" id="PTHR10366:SF564">
    <property type="entry name" value="STEROL-4-ALPHA-CARBOXYLATE 3-DEHYDROGENASE, DECARBOXYLATING"/>
    <property type="match status" value="1"/>
</dbReference>
<dbReference type="InterPro" id="IPR001509">
    <property type="entry name" value="Epimerase_deHydtase"/>
</dbReference>
<dbReference type="SUPFAM" id="SSF51735">
    <property type="entry name" value="NAD(P)-binding Rossmann-fold domains"/>
    <property type="match status" value="1"/>
</dbReference>
<organism evidence="5 7">
    <name type="scientific">Marivita cryptomonadis</name>
    <dbReference type="NCBI Taxonomy" id="505252"/>
    <lineage>
        <taxon>Bacteria</taxon>
        <taxon>Pseudomonadati</taxon>
        <taxon>Pseudomonadota</taxon>
        <taxon>Alphaproteobacteria</taxon>
        <taxon>Rhodobacterales</taxon>
        <taxon>Roseobacteraceae</taxon>
        <taxon>Marivita</taxon>
    </lineage>
</organism>
<accession>A0A9Q2NV73</accession>
<comment type="caution">
    <text evidence="5">The sequence shown here is derived from an EMBL/GenBank/DDBJ whole genome shotgun (WGS) entry which is preliminary data.</text>
</comment>
<feature type="region of interest" description="Disordered" evidence="3">
    <location>
        <begin position="128"/>
        <end position="147"/>
    </location>
</feature>
<dbReference type="Pfam" id="PF01370">
    <property type="entry name" value="Epimerase"/>
    <property type="match status" value="1"/>
</dbReference>
<dbReference type="Proteomes" id="UP000809440">
    <property type="component" value="Unassembled WGS sequence"/>
</dbReference>
<reference evidence="5 8" key="1">
    <citation type="submission" date="2021-01" db="EMBL/GenBank/DDBJ databases">
        <title>Diatom-associated Roseobacters Show Island Model of Population Structure.</title>
        <authorList>
            <person name="Qu L."/>
            <person name="Feng X."/>
            <person name="Chen Y."/>
            <person name="Li L."/>
            <person name="Wang X."/>
            <person name="Hu Z."/>
            <person name="Wang H."/>
            <person name="Luo H."/>
        </authorList>
    </citation>
    <scope>NUCLEOTIDE SEQUENCE</scope>
    <source>
        <strain evidence="6 8">CC28-63</strain>
        <strain evidence="5">CC28-69</strain>
    </source>
</reference>
<proteinExistence type="inferred from homology"/>
<evidence type="ECO:0000256" key="2">
    <source>
        <dbReference type="ARBA" id="ARBA00023445"/>
    </source>
</evidence>
<dbReference type="GO" id="GO:0016616">
    <property type="term" value="F:oxidoreductase activity, acting on the CH-OH group of donors, NAD or NADP as acceptor"/>
    <property type="evidence" value="ECO:0007669"/>
    <property type="project" value="TreeGrafter"/>
</dbReference>
<evidence type="ECO:0000313" key="7">
    <source>
        <dbReference type="Proteomes" id="UP000755667"/>
    </source>
</evidence>
<dbReference type="Proteomes" id="UP000755667">
    <property type="component" value="Unassembled WGS sequence"/>
</dbReference>
<gene>
    <name evidence="5" type="ORF">JQX41_19070</name>
    <name evidence="6" type="ORF">JQX48_19090</name>
</gene>
<dbReference type="CDD" id="cd05227">
    <property type="entry name" value="AR_SDR_e"/>
    <property type="match status" value="1"/>
</dbReference>
<dbReference type="Gene3D" id="3.40.50.720">
    <property type="entry name" value="NAD(P)-binding Rossmann-like Domain"/>
    <property type="match status" value="1"/>
</dbReference>
<keyword evidence="1" id="KW-0560">Oxidoreductase</keyword>
<keyword evidence="8" id="KW-1185">Reference proteome</keyword>
<evidence type="ECO:0000259" key="4">
    <source>
        <dbReference type="Pfam" id="PF01370"/>
    </source>
</evidence>
<comment type="similarity">
    <text evidence="2">Belongs to the NAD(P)-dependent epimerase/dehydratase family. Dihydroflavonol-4-reductase subfamily.</text>
</comment>
<name>A0A9Q2NV73_9RHOB</name>
<dbReference type="EMBL" id="JAFBXE010000015">
    <property type="protein sequence ID" value="MBM2414426.1"/>
    <property type="molecule type" value="Genomic_DNA"/>
</dbReference>
<evidence type="ECO:0000313" key="6">
    <source>
        <dbReference type="EMBL" id="MBM2419097.1"/>
    </source>
</evidence>
<evidence type="ECO:0000256" key="1">
    <source>
        <dbReference type="ARBA" id="ARBA00023002"/>
    </source>
</evidence>
<dbReference type="InterPro" id="IPR050425">
    <property type="entry name" value="NAD(P)_dehydrat-like"/>
</dbReference>
<dbReference type="RefSeq" id="WP_085631536.1">
    <property type="nucleotide sequence ID" value="NZ_JAFBWU010000015.1"/>
</dbReference>
<dbReference type="AlphaFoldDB" id="A0A9Q2NV73"/>
<dbReference type="FunFam" id="3.40.50.720:FF:000336">
    <property type="entry name" value="Aldehyde reductase"/>
    <property type="match status" value="1"/>
</dbReference>
<dbReference type="InterPro" id="IPR036291">
    <property type="entry name" value="NAD(P)-bd_dom_sf"/>
</dbReference>
<sequence>MTKVFLTGASGFIAKHILRELLEQGYQVRASIRSDKRKAELQGLFPDATLEFATLDLTKDEGWQVALQGCDVLMHTASPFPLTEPKDPQDLIRPAVDGTLRAMRAAKQAGMTRVILTSSCAAIYKQSDKPKMHPSDETNWTTPEDRSVGSYEASKTLAEKAAWDFVAENPNIALTTINPGAVFGPPMDARYGASLELVEQLVTGKIPMAPPVDMVAVDVRDVARMHVAAINLEAAKGERFAAASGTYSLLEFGNMLKSWDASLKTPGREAPVWLLRIMGLFSKDVKGVLENVGRTLAVSSAKAEKTFGFTFIPVKDALVASATAVQTHKLKGTSK</sequence>
<evidence type="ECO:0000256" key="3">
    <source>
        <dbReference type="SAM" id="MobiDB-lite"/>
    </source>
</evidence>
<evidence type="ECO:0000313" key="5">
    <source>
        <dbReference type="EMBL" id="MBM2414426.1"/>
    </source>
</evidence>
<feature type="domain" description="NAD-dependent epimerase/dehydratase" evidence="4">
    <location>
        <begin position="4"/>
        <end position="239"/>
    </location>
</feature>
<dbReference type="OrthoDB" id="9778052at2"/>
<dbReference type="GeneID" id="62642196"/>